<accession>A0A0E1WW83</accession>
<gene>
    <name evidence="2" type="ORF">BALG_02428</name>
</gene>
<protein>
    <submittedName>
        <fullName evidence="2">WGR domain-containing protein</fullName>
    </submittedName>
</protein>
<dbReference type="CDD" id="cd07996">
    <property type="entry name" value="WGR_MMR_like"/>
    <property type="match status" value="1"/>
</dbReference>
<dbReference type="EMBL" id="EQ999534">
    <property type="protein sequence ID" value="EEZ29075.1"/>
    <property type="molecule type" value="Genomic_DNA"/>
</dbReference>
<organism evidence="2">
    <name type="scientific">Brucella pinnipedialis M292/94/1</name>
    <dbReference type="NCBI Taxonomy" id="520462"/>
    <lineage>
        <taxon>Bacteria</taxon>
        <taxon>Pseudomonadati</taxon>
        <taxon>Pseudomonadota</taxon>
        <taxon>Alphaproteobacteria</taxon>
        <taxon>Hyphomicrobiales</taxon>
        <taxon>Brucellaceae</taxon>
        <taxon>Brucella/Ochrobactrum group</taxon>
        <taxon>Brucella</taxon>
    </lineage>
</organism>
<dbReference type="SUPFAM" id="SSF142921">
    <property type="entry name" value="WGR domain-like"/>
    <property type="match status" value="1"/>
</dbReference>
<evidence type="ECO:0000313" key="2">
    <source>
        <dbReference type="EMBL" id="EEZ29075.1"/>
    </source>
</evidence>
<sequence length="94" mass="10625">MDALASMPDSGPMSNQNSLPIHFLKIDPCNNMRRFYTLSIQPNLFGEWCVMRSWGRIGTLGQSVQQTVLNEASANALLRRLVAVRRKRGYEEVA</sequence>
<dbReference type="HOGENOM" id="CLU_155888_0_0_5"/>
<dbReference type="AlphaFoldDB" id="A0A0E1WW83"/>
<proteinExistence type="predicted"/>
<dbReference type="PROSITE" id="PS51977">
    <property type="entry name" value="WGR"/>
    <property type="match status" value="1"/>
</dbReference>
<dbReference type="Proteomes" id="UP000004659">
    <property type="component" value="Unassembled WGS sequence"/>
</dbReference>
<name>A0A0E1WW83_9HYPH</name>
<dbReference type="InterPro" id="IPR049809">
    <property type="entry name" value="YehF/YfeS-like_WGR"/>
</dbReference>
<reference evidence="2" key="1">
    <citation type="submission" date="2009-01" db="EMBL/GenBank/DDBJ databases">
        <title>The Genome Sequence of Brucella pinnipedialis M292/94/1.</title>
        <authorList>
            <consortium name="The Broad Institute Genome Sequencing Platform"/>
            <person name="Ward D."/>
            <person name="Young S.K."/>
            <person name="Kodira C.D."/>
            <person name="Zeng Q."/>
            <person name="Koehrsen M."/>
            <person name="Alvarado L."/>
            <person name="Berlin A."/>
            <person name="Borenstein D."/>
            <person name="Chen Z."/>
            <person name="Engels R."/>
            <person name="Freedman E."/>
            <person name="Gellesch M."/>
            <person name="Goldberg J."/>
            <person name="Griggs A."/>
            <person name="Gujja S."/>
            <person name="Heiman D."/>
            <person name="Hepburn T."/>
            <person name="Howarth C."/>
            <person name="Jen D."/>
            <person name="Larson L."/>
            <person name="Lewis B."/>
            <person name="Mehta T."/>
            <person name="Park D."/>
            <person name="Pearson M."/>
            <person name="Roberts A."/>
            <person name="Saif S."/>
            <person name="Shea T."/>
            <person name="Shenoy N."/>
            <person name="Sisk P."/>
            <person name="Stolte C."/>
            <person name="Sykes S."/>
            <person name="Walk T."/>
            <person name="White J."/>
            <person name="Yandava C."/>
            <person name="Whatmore A.M."/>
            <person name="Perrett L.L."/>
            <person name="O'Callaghan D."/>
            <person name="Nusbaum C."/>
            <person name="Galagan J."/>
            <person name="Birren B."/>
        </authorList>
    </citation>
    <scope>NUCLEOTIDE SEQUENCE [LARGE SCALE GENOMIC DNA]</scope>
    <source>
        <strain evidence="2">M292/94/1</strain>
    </source>
</reference>
<dbReference type="InterPro" id="IPR008893">
    <property type="entry name" value="WGR_domain"/>
</dbReference>
<dbReference type="Gene3D" id="2.20.140.10">
    <property type="entry name" value="WGR domain"/>
    <property type="match status" value="1"/>
</dbReference>
<feature type="domain" description="WGR" evidence="1">
    <location>
        <begin position="1"/>
        <end position="94"/>
    </location>
</feature>
<evidence type="ECO:0000259" key="1">
    <source>
        <dbReference type="PROSITE" id="PS51977"/>
    </source>
</evidence>
<dbReference type="InterPro" id="IPR036930">
    <property type="entry name" value="WGR_dom_sf"/>
</dbReference>
<dbReference type="Pfam" id="PF05406">
    <property type="entry name" value="WGR"/>
    <property type="match status" value="1"/>
</dbReference>
<dbReference type="SMART" id="SM00773">
    <property type="entry name" value="WGR"/>
    <property type="match status" value="1"/>
</dbReference>